<evidence type="ECO:0000256" key="4">
    <source>
        <dbReference type="ARBA" id="ARBA00004406"/>
    </source>
</evidence>
<evidence type="ECO:0000256" key="2">
    <source>
        <dbReference type="ARBA" id="ARBA00003690"/>
    </source>
</evidence>
<accession>A0ABM1MVZ9</accession>
<comment type="similarity">
    <text evidence="5 14">Belongs to the cytochrome P450 family.</text>
</comment>
<evidence type="ECO:0000256" key="10">
    <source>
        <dbReference type="ARBA" id="ARBA00023002"/>
    </source>
</evidence>
<evidence type="ECO:0000313" key="16">
    <source>
        <dbReference type="RefSeq" id="XP_017778749.1"/>
    </source>
</evidence>
<evidence type="ECO:0000256" key="11">
    <source>
        <dbReference type="ARBA" id="ARBA00023004"/>
    </source>
</evidence>
<dbReference type="InterPro" id="IPR036396">
    <property type="entry name" value="Cyt_P450_sf"/>
</dbReference>
<gene>
    <name evidence="16" type="primary">LOC108564265</name>
</gene>
<comment type="cofactor">
    <cofactor evidence="1">
        <name>heme</name>
        <dbReference type="ChEBI" id="CHEBI:30413"/>
    </cofactor>
</comment>
<organism evidence="15 16">
    <name type="scientific">Nicrophorus vespilloides</name>
    <name type="common">Boreal carrion beetle</name>
    <dbReference type="NCBI Taxonomy" id="110193"/>
    <lineage>
        <taxon>Eukaryota</taxon>
        <taxon>Metazoa</taxon>
        <taxon>Ecdysozoa</taxon>
        <taxon>Arthropoda</taxon>
        <taxon>Hexapoda</taxon>
        <taxon>Insecta</taxon>
        <taxon>Pterygota</taxon>
        <taxon>Neoptera</taxon>
        <taxon>Endopterygota</taxon>
        <taxon>Coleoptera</taxon>
        <taxon>Polyphaga</taxon>
        <taxon>Staphyliniformia</taxon>
        <taxon>Silphidae</taxon>
        <taxon>Nicrophorinae</taxon>
        <taxon>Nicrophorus</taxon>
    </lineage>
</organism>
<evidence type="ECO:0000256" key="5">
    <source>
        <dbReference type="ARBA" id="ARBA00010617"/>
    </source>
</evidence>
<dbReference type="GeneID" id="108564265"/>
<evidence type="ECO:0000256" key="3">
    <source>
        <dbReference type="ARBA" id="ARBA00004174"/>
    </source>
</evidence>
<evidence type="ECO:0000256" key="9">
    <source>
        <dbReference type="ARBA" id="ARBA00022848"/>
    </source>
</evidence>
<keyword evidence="7 14" id="KW-0479">Metal-binding</keyword>
<dbReference type="RefSeq" id="XP_017778749.1">
    <property type="nucleotide sequence ID" value="XM_017923260.1"/>
</dbReference>
<dbReference type="PANTHER" id="PTHR24291:SF189">
    <property type="entry name" value="CYTOCHROME P450 4C3-RELATED"/>
    <property type="match status" value="1"/>
</dbReference>
<dbReference type="InterPro" id="IPR001128">
    <property type="entry name" value="Cyt_P450"/>
</dbReference>
<keyword evidence="9" id="KW-0492">Microsome</keyword>
<evidence type="ECO:0000256" key="13">
    <source>
        <dbReference type="ARBA" id="ARBA00023136"/>
    </source>
</evidence>
<dbReference type="SUPFAM" id="SSF48264">
    <property type="entry name" value="Cytochrome P450"/>
    <property type="match status" value="1"/>
</dbReference>
<keyword evidence="15" id="KW-1185">Reference proteome</keyword>
<name>A0ABM1MVZ9_NICVS</name>
<keyword evidence="8" id="KW-0256">Endoplasmic reticulum</keyword>
<comment type="function">
    <text evidence="2">May be involved in the metabolism of insect hormones and in the breakdown of synthetic insecticides.</text>
</comment>
<protein>
    <submittedName>
        <fullName evidence="16">Probable cytochrome P450 4ac2</fullName>
    </submittedName>
</protein>
<dbReference type="PRINTS" id="PR00385">
    <property type="entry name" value="P450"/>
</dbReference>
<evidence type="ECO:0000313" key="15">
    <source>
        <dbReference type="Proteomes" id="UP000695000"/>
    </source>
</evidence>
<dbReference type="InterPro" id="IPR017972">
    <property type="entry name" value="Cyt_P450_CS"/>
</dbReference>
<dbReference type="Pfam" id="PF00067">
    <property type="entry name" value="p450"/>
    <property type="match status" value="1"/>
</dbReference>
<dbReference type="Proteomes" id="UP000695000">
    <property type="component" value="Unplaced"/>
</dbReference>
<dbReference type="PRINTS" id="PR00465">
    <property type="entry name" value="EP450IV"/>
</dbReference>
<dbReference type="InterPro" id="IPR050196">
    <property type="entry name" value="Cytochrome_P450_Monoox"/>
</dbReference>
<dbReference type="InterPro" id="IPR002403">
    <property type="entry name" value="Cyt_P450_E_grp-IV"/>
</dbReference>
<evidence type="ECO:0000256" key="6">
    <source>
        <dbReference type="ARBA" id="ARBA00022617"/>
    </source>
</evidence>
<dbReference type="Gene3D" id="1.10.630.10">
    <property type="entry name" value="Cytochrome P450"/>
    <property type="match status" value="1"/>
</dbReference>
<comment type="subcellular location">
    <subcellularLocation>
        <location evidence="4">Endoplasmic reticulum membrane</location>
        <topology evidence="4">Peripheral membrane protein</topology>
    </subcellularLocation>
    <subcellularLocation>
        <location evidence="3">Microsome membrane</location>
        <topology evidence="3">Peripheral membrane protein</topology>
    </subcellularLocation>
</comment>
<proteinExistence type="inferred from homology"/>
<keyword evidence="11 14" id="KW-0408">Iron</keyword>
<reference evidence="16" key="1">
    <citation type="submission" date="2025-08" db="UniProtKB">
        <authorList>
            <consortium name="RefSeq"/>
        </authorList>
    </citation>
    <scope>IDENTIFICATION</scope>
    <source>
        <tissue evidence="16">Whole Larva</tissue>
    </source>
</reference>
<dbReference type="PROSITE" id="PS00086">
    <property type="entry name" value="CYTOCHROME_P450"/>
    <property type="match status" value="1"/>
</dbReference>
<keyword evidence="6 14" id="KW-0349">Heme</keyword>
<sequence>MPEHKKQQERLQEILNFTSAIVDKKREEMKRRSGDNISENSDFGIKKEVHGHHTVTSVLSSILYELSKHEDVQEKLFEEISSIIENDKCISTKDINAMEYMECVVKEGLRLYSPATYIERKLDYDVEVDGSIIPKGTNINIFIFQLHRSEQVYKNALKFDPDRFSAANMDGRDPMAFIPFSFGIRNCIGWKFAMIQIKCLLAKIIYNYRMQPLSQHFELQLYSDVFLKSKSGFPVNLLRR</sequence>
<dbReference type="PANTHER" id="PTHR24291">
    <property type="entry name" value="CYTOCHROME P450 FAMILY 4"/>
    <property type="match status" value="1"/>
</dbReference>
<evidence type="ECO:0000256" key="14">
    <source>
        <dbReference type="RuleBase" id="RU000461"/>
    </source>
</evidence>
<evidence type="ECO:0000256" key="1">
    <source>
        <dbReference type="ARBA" id="ARBA00001971"/>
    </source>
</evidence>
<keyword evidence="13" id="KW-0472">Membrane</keyword>
<evidence type="ECO:0000256" key="12">
    <source>
        <dbReference type="ARBA" id="ARBA00023033"/>
    </source>
</evidence>
<keyword evidence="12 14" id="KW-0503">Monooxygenase</keyword>
<evidence type="ECO:0000256" key="8">
    <source>
        <dbReference type="ARBA" id="ARBA00022824"/>
    </source>
</evidence>
<keyword evidence="10 14" id="KW-0560">Oxidoreductase</keyword>
<evidence type="ECO:0000256" key="7">
    <source>
        <dbReference type="ARBA" id="ARBA00022723"/>
    </source>
</evidence>